<reference evidence="3" key="1">
    <citation type="submission" date="2022-12" db="EMBL/GenBank/DDBJ databases">
        <authorList>
            <person name="Petersen C."/>
        </authorList>
    </citation>
    <scope>NUCLEOTIDE SEQUENCE</scope>
    <source>
        <strain evidence="3">IBT 15544</strain>
    </source>
</reference>
<comment type="caution">
    <text evidence="3">The sequence shown here is derived from an EMBL/GenBank/DDBJ whole genome shotgun (WGS) entry which is preliminary data.</text>
</comment>
<feature type="chain" id="PRO_5040728232" description="Asl1-like glycosyl hydrolase catalytic domain-containing protein" evidence="1">
    <location>
        <begin position="20"/>
        <end position="267"/>
    </location>
</feature>
<gene>
    <name evidence="3" type="ORF">N7498_008799</name>
</gene>
<dbReference type="Pfam" id="PF11790">
    <property type="entry name" value="Glyco_hydro_cc"/>
    <property type="match status" value="1"/>
</dbReference>
<reference evidence="3" key="2">
    <citation type="journal article" date="2023" name="IMA Fungus">
        <title>Comparative genomic study of the Penicillium genus elucidates a diverse pangenome and 15 lateral gene transfer events.</title>
        <authorList>
            <person name="Petersen C."/>
            <person name="Sorensen T."/>
            <person name="Nielsen M.R."/>
            <person name="Sondergaard T.E."/>
            <person name="Sorensen J.L."/>
            <person name="Fitzpatrick D.A."/>
            <person name="Frisvad J.C."/>
            <person name="Nielsen K.L."/>
        </authorList>
    </citation>
    <scope>NUCLEOTIDE SEQUENCE</scope>
    <source>
        <strain evidence="3">IBT 15544</strain>
    </source>
</reference>
<proteinExistence type="predicted"/>
<evidence type="ECO:0000313" key="3">
    <source>
        <dbReference type="EMBL" id="KAJ5195361.1"/>
    </source>
</evidence>
<keyword evidence="4" id="KW-1185">Reference proteome</keyword>
<dbReference type="InterPro" id="IPR053183">
    <property type="entry name" value="ASL1"/>
</dbReference>
<dbReference type="FunFam" id="3.20.20.80:FF:000271">
    <property type="entry name" value="Alkali-sensitive linkage protein 1"/>
    <property type="match status" value="1"/>
</dbReference>
<dbReference type="Gene3D" id="3.20.20.80">
    <property type="entry name" value="Glycosidases"/>
    <property type="match status" value="1"/>
</dbReference>
<dbReference type="AlphaFoldDB" id="A0A9W9JJE6"/>
<dbReference type="GO" id="GO:0009277">
    <property type="term" value="C:fungal-type cell wall"/>
    <property type="evidence" value="ECO:0007669"/>
    <property type="project" value="TreeGrafter"/>
</dbReference>
<evidence type="ECO:0000259" key="2">
    <source>
        <dbReference type="Pfam" id="PF11790"/>
    </source>
</evidence>
<dbReference type="PANTHER" id="PTHR34154">
    <property type="entry name" value="ALKALI-SENSITIVE LINKAGE PROTEIN 1"/>
    <property type="match status" value="1"/>
</dbReference>
<name>A0A9W9JJE6_9EURO</name>
<feature type="signal peptide" evidence="1">
    <location>
        <begin position="1"/>
        <end position="19"/>
    </location>
</feature>
<dbReference type="InterPro" id="IPR024655">
    <property type="entry name" value="Asl1_glyco_hydro_catalytic"/>
</dbReference>
<dbReference type="PANTHER" id="PTHR34154:SF10">
    <property type="entry name" value="ASL1-LIKE GLYCOSYL HYDROLASE CATALYTIC DOMAIN-CONTAINING PROTEIN"/>
    <property type="match status" value="1"/>
</dbReference>
<evidence type="ECO:0000256" key="1">
    <source>
        <dbReference type="SAM" id="SignalP"/>
    </source>
</evidence>
<dbReference type="EMBL" id="JAPQKR010000015">
    <property type="protein sequence ID" value="KAJ5195361.1"/>
    <property type="molecule type" value="Genomic_DNA"/>
</dbReference>
<organism evidence="3 4">
    <name type="scientific">Penicillium cinerascens</name>
    <dbReference type="NCBI Taxonomy" id="70096"/>
    <lineage>
        <taxon>Eukaryota</taxon>
        <taxon>Fungi</taxon>
        <taxon>Dikarya</taxon>
        <taxon>Ascomycota</taxon>
        <taxon>Pezizomycotina</taxon>
        <taxon>Eurotiomycetes</taxon>
        <taxon>Eurotiomycetidae</taxon>
        <taxon>Eurotiales</taxon>
        <taxon>Aspergillaceae</taxon>
        <taxon>Penicillium</taxon>
    </lineage>
</organism>
<sequence>MVSFTALFTSGLLATTAFAAPVQVQKRSTSKRGAAYNDITTVSPLASTGAVSWAYNWDMWLYGVLPSGVSYVPMLRSSSDFGGWFTAIQTALSSGSEYILGFNEPDMTSQANMSPSEAASYYNQYITPYSGQAKLISPAVTSSTTPGMGLSWFTEFMGSCSSCGITGLAVHWYGNTAEEFESFVTQAISTAQQYGLSEVWVSEFALNSDVSGTGDPATTAAFLNTVLPWLDSQDMVSHYSYFMCAENYLLNGNTLNAAGEAYTSTSS</sequence>
<dbReference type="InterPro" id="IPR017853">
    <property type="entry name" value="GH"/>
</dbReference>
<accession>A0A9W9JJE6</accession>
<dbReference type="SUPFAM" id="SSF51445">
    <property type="entry name" value="(Trans)glycosidases"/>
    <property type="match status" value="1"/>
</dbReference>
<dbReference type="OrthoDB" id="43654at2759"/>
<feature type="domain" description="Asl1-like glycosyl hydrolase catalytic" evidence="2">
    <location>
        <begin position="33"/>
        <end position="262"/>
    </location>
</feature>
<evidence type="ECO:0000313" key="4">
    <source>
        <dbReference type="Proteomes" id="UP001150904"/>
    </source>
</evidence>
<protein>
    <recommendedName>
        <fullName evidence="2">Asl1-like glycosyl hydrolase catalytic domain-containing protein</fullName>
    </recommendedName>
</protein>
<dbReference type="GO" id="GO:0071966">
    <property type="term" value="P:fungal-type cell wall polysaccharide metabolic process"/>
    <property type="evidence" value="ECO:0007669"/>
    <property type="project" value="TreeGrafter"/>
</dbReference>
<dbReference type="GeneID" id="83183162"/>
<dbReference type="RefSeq" id="XP_058305849.1">
    <property type="nucleotide sequence ID" value="XM_058455861.1"/>
</dbReference>
<keyword evidence="1" id="KW-0732">Signal</keyword>
<dbReference type="Proteomes" id="UP001150904">
    <property type="component" value="Unassembled WGS sequence"/>
</dbReference>